<name>A0AA95J4E5_9VIRU</name>
<organism evidence="3 4">
    <name type="scientific">Pandoravirus kuranda</name>
    <dbReference type="NCBI Taxonomy" id="3019033"/>
    <lineage>
        <taxon>Viruses</taxon>
        <taxon>Pandoravirus</taxon>
    </lineage>
</organism>
<evidence type="ECO:0000256" key="2">
    <source>
        <dbReference type="ARBA" id="ARBA00023043"/>
    </source>
</evidence>
<dbReference type="SUPFAM" id="SSF48403">
    <property type="entry name" value="Ankyrin repeat"/>
    <property type="match status" value="1"/>
</dbReference>
<dbReference type="PANTHER" id="PTHR24173">
    <property type="entry name" value="ANKYRIN REPEAT CONTAINING"/>
    <property type="match status" value="1"/>
</dbReference>
<dbReference type="InterPro" id="IPR036770">
    <property type="entry name" value="Ankyrin_rpt-contain_sf"/>
</dbReference>
<dbReference type="PANTHER" id="PTHR24173:SF74">
    <property type="entry name" value="ANKYRIN REPEAT DOMAIN-CONTAINING PROTEIN 16"/>
    <property type="match status" value="1"/>
</dbReference>
<dbReference type="Gene3D" id="1.25.40.20">
    <property type="entry name" value="Ankyrin repeat-containing domain"/>
    <property type="match status" value="1"/>
</dbReference>
<dbReference type="PRINTS" id="PR01415">
    <property type="entry name" value="ANKYRIN"/>
</dbReference>
<dbReference type="InterPro" id="IPR002110">
    <property type="entry name" value="Ankyrin_rpt"/>
</dbReference>
<reference evidence="3" key="1">
    <citation type="submission" date="2022-06" db="EMBL/GenBank/DDBJ databases">
        <authorList>
            <person name="Legendre M."/>
            <person name="Claverie J.-M."/>
            <person name="Alempic J.-M."/>
            <person name="Abergel C."/>
        </authorList>
    </citation>
    <scope>NUCLEOTIDE SEQUENCE</scope>
    <source>
        <strain evidence="3">Kuranda</strain>
    </source>
</reference>
<dbReference type="PROSITE" id="PS50088">
    <property type="entry name" value="ANK_REPEAT"/>
    <property type="match status" value="2"/>
</dbReference>
<evidence type="ECO:0000256" key="1">
    <source>
        <dbReference type="ARBA" id="ARBA00022737"/>
    </source>
</evidence>
<accession>A0AA95J4E5</accession>
<sequence length="138" mass="14345">MSEENRNIQLYFGSDVTPLFVCALRSLDGTVDALLQAGADPKIPTELGATPLHAAAVKNNAPMIRKLVAAGALIDAVDAKGNTPIIMAAHVGAVDAASALMELGANVNARDGRGNPLLHILIASNLDEFLSDYTKPDA</sequence>
<gene>
    <name evidence="3" type="ORF">pkur_cds_464</name>
</gene>
<dbReference type="Proteomes" id="UP001185135">
    <property type="component" value="Segment"/>
</dbReference>
<dbReference type="EMBL" id="ON887157">
    <property type="protein sequence ID" value="WBR14638.1"/>
    <property type="molecule type" value="Genomic_DNA"/>
</dbReference>
<keyword evidence="1" id="KW-0677">Repeat</keyword>
<dbReference type="SMART" id="SM00248">
    <property type="entry name" value="ANK"/>
    <property type="match status" value="3"/>
</dbReference>
<proteinExistence type="predicted"/>
<evidence type="ECO:0000313" key="4">
    <source>
        <dbReference type="Proteomes" id="UP001185135"/>
    </source>
</evidence>
<protein>
    <submittedName>
        <fullName evidence="3">Ankyrin repeat protein</fullName>
    </submittedName>
</protein>
<dbReference type="Pfam" id="PF12796">
    <property type="entry name" value="Ank_2"/>
    <property type="match status" value="1"/>
</dbReference>
<evidence type="ECO:0000313" key="3">
    <source>
        <dbReference type="EMBL" id="WBR14638.1"/>
    </source>
</evidence>
<keyword evidence="2" id="KW-0040">ANK repeat</keyword>
<dbReference type="PROSITE" id="PS50297">
    <property type="entry name" value="ANK_REP_REGION"/>
    <property type="match status" value="2"/>
</dbReference>